<keyword evidence="4 8" id="KW-0812">Transmembrane</keyword>
<dbReference type="EMBL" id="RXMA01000003">
    <property type="protein sequence ID" value="RTR22987.1"/>
    <property type="molecule type" value="Genomic_DNA"/>
</dbReference>
<comment type="caution">
    <text evidence="9">The sequence shown here is derived from an EMBL/GenBank/DDBJ whole genome shotgun (WGS) entry which is preliminary data.</text>
</comment>
<dbReference type="Proteomes" id="UP000277007">
    <property type="component" value="Unassembled WGS sequence"/>
</dbReference>
<feature type="transmembrane region" description="Helical" evidence="8">
    <location>
        <begin position="312"/>
        <end position="329"/>
    </location>
</feature>
<evidence type="ECO:0000256" key="1">
    <source>
        <dbReference type="ARBA" id="ARBA00004651"/>
    </source>
</evidence>
<organism evidence="9 10">
    <name type="scientific">Azospirillum griseum</name>
    <dbReference type="NCBI Taxonomy" id="2496639"/>
    <lineage>
        <taxon>Bacteria</taxon>
        <taxon>Pseudomonadati</taxon>
        <taxon>Pseudomonadota</taxon>
        <taxon>Alphaproteobacteria</taxon>
        <taxon>Rhodospirillales</taxon>
        <taxon>Azospirillaceae</taxon>
        <taxon>Azospirillum</taxon>
    </lineage>
</organism>
<keyword evidence="2" id="KW-1003">Cell membrane</keyword>
<feature type="transmembrane region" description="Helical" evidence="8">
    <location>
        <begin position="120"/>
        <end position="138"/>
    </location>
</feature>
<feature type="transmembrane region" description="Helical" evidence="8">
    <location>
        <begin position="387"/>
        <end position="405"/>
    </location>
</feature>
<dbReference type="Pfam" id="PF09594">
    <property type="entry name" value="GT87"/>
    <property type="match status" value="1"/>
</dbReference>
<reference evidence="9 10" key="1">
    <citation type="submission" date="2018-12" db="EMBL/GenBank/DDBJ databases">
        <authorList>
            <person name="Yang Y."/>
        </authorList>
    </citation>
    <scope>NUCLEOTIDE SEQUENCE [LARGE SCALE GENOMIC DNA]</scope>
    <source>
        <strain evidence="9 10">L-25-5w-1</strain>
    </source>
</reference>
<feature type="transmembrane region" description="Helical" evidence="8">
    <location>
        <begin position="287"/>
        <end position="305"/>
    </location>
</feature>
<keyword evidence="5 8" id="KW-1133">Transmembrane helix</keyword>
<dbReference type="AlphaFoldDB" id="A0A3S0RB58"/>
<evidence type="ECO:0000313" key="9">
    <source>
        <dbReference type="EMBL" id="RTR22987.1"/>
    </source>
</evidence>
<evidence type="ECO:0000256" key="3">
    <source>
        <dbReference type="ARBA" id="ARBA00022679"/>
    </source>
</evidence>
<dbReference type="RefSeq" id="WP_126612835.1">
    <property type="nucleotide sequence ID" value="NZ_JBHUCY010000004.1"/>
</dbReference>
<evidence type="ECO:0000256" key="2">
    <source>
        <dbReference type="ARBA" id="ARBA00022475"/>
    </source>
</evidence>
<keyword evidence="3" id="KW-0808">Transferase</keyword>
<accession>A0A3S0RB58</accession>
<sequence>MPSPSMLSPQALRVPLTPPFAWTDRLRADRLTAPVSRLSALGRPWPRLGVIVWVLTTLVIAVIAIVQPHRCIAGIYRAAAVAWMNAEPLYAPGLHGYLYFPTGAVAYMPFLVLPEPLASHLWRVALSALLWVAIRRYARLIAPRNAGYAAGAILLLSAPAATIDLLRGQMTLPMLALLLFATVDLASGRDRRGGLLLAAAVFVKPLALVPALLVFATLPEARRGLLLGGVCGVLLSFLHNDPIYVVEQWVAMVGKLGVAAAPDSGTWFDVGAALKTAGWLAPDATLFGPRAAAAIVCLALAWLAVRRLDPRTAVIVVMSLGCCYLLLFNPRVEEGSYVMLAVLAAGASVVEGERPANGRRAALLALLCLALGTHMYGNTLYRPTAFWLKQVMAVGYVGCLVHVIMARRSLTCRATVGQRPHPAHAARSFVIGRLSNSRIVPPLARDNGYL</sequence>
<dbReference type="GO" id="GO:0016758">
    <property type="term" value="F:hexosyltransferase activity"/>
    <property type="evidence" value="ECO:0007669"/>
    <property type="project" value="InterPro"/>
</dbReference>
<feature type="transmembrane region" description="Helical" evidence="8">
    <location>
        <begin position="45"/>
        <end position="66"/>
    </location>
</feature>
<protein>
    <submittedName>
        <fullName evidence="9">DUF2029 domain-containing protein</fullName>
    </submittedName>
</protein>
<keyword evidence="6 8" id="KW-0472">Membrane</keyword>
<dbReference type="InterPro" id="IPR018584">
    <property type="entry name" value="GT87"/>
</dbReference>
<comment type="subcellular location">
    <subcellularLocation>
        <location evidence="1">Cell membrane</location>
        <topology evidence="1">Multi-pass membrane protein</topology>
    </subcellularLocation>
</comment>
<comment type="similarity">
    <text evidence="7">Belongs to the glycosyltransferase 87 family.</text>
</comment>
<evidence type="ECO:0000256" key="5">
    <source>
        <dbReference type="ARBA" id="ARBA00022989"/>
    </source>
</evidence>
<proteinExistence type="inferred from homology"/>
<dbReference type="GO" id="GO:0005886">
    <property type="term" value="C:plasma membrane"/>
    <property type="evidence" value="ECO:0007669"/>
    <property type="project" value="UniProtKB-SubCell"/>
</dbReference>
<feature type="transmembrane region" description="Helical" evidence="8">
    <location>
        <begin position="145"/>
        <end position="163"/>
    </location>
</feature>
<evidence type="ECO:0000256" key="6">
    <source>
        <dbReference type="ARBA" id="ARBA00023136"/>
    </source>
</evidence>
<feature type="transmembrane region" description="Helical" evidence="8">
    <location>
        <begin position="194"/>
        <end position="218"/>
    </location>
</feature>
<keyword evidence="10" id="KW-1185">Reference proteome</keyword>
<name>A0A3S0RB58_9PROT</name>
<evidence type="ECO:0000313" key="10">
    <source>
        <dbReference type="Proteomes" id="UP000277007"/>
    </source>
</evidence>
<gene>
    <name evidence="9" type="ORF">EJ903_05295</name>
</gene>
<dbReference type="OrthoDB" id="8096476at2"/>
<evidence type="ECO:0000256" key="8">
    <source>
        <dbReference type="SAM" id="Phobius"/>
    </source>
</evidence>
<evidence type="ECO:0000256" key="7">
    <source>
        <dbReference type="ARBA" id="ARBA00024033"/>
    </source>
</evidence>
<evidence type="ECO:0000256" key="4">
    <source>
        <dbReference type="ARBA" id="ARBA00022692"/>
    </source>
</evidence>
<feature type="transmembrane region" description="Helical" evidence="8">
    <location>
        <begin position="78"/>
        <end position="100"/>
    </location>
</feature>